<dbReference type="Proteomes" id="UP001311799">
    <property type="component" value="Unassembled WGS sequence"/>
</dbReference>
<dbReference type="GO" id="GO:0016791">
    <property type="term" value="F:phosphatase activity"/>
    <property type="evidence" value="ECO:0007669"/>
    <property type="project" value="TreeGrafter"/>
</dbReference>
<protein>
    <submittedName>
        <fullName evidence="2">Phosphoglycerate mutase domain</fullName>
    </submittedName>
</protein>
<feature type="compositionally biased region" description="Basic and acidic residues" evidence="1">
    <location>
        <begin position="21"/>
        <end position="35"/>
    </location>
</feature>
<dbReference type="GO" id="GO:0005829">
    <property type="term" value="C:cytosol"/>
    <property type="evidence" value="ECO:0007669"/>
    <property type="project" value="TreeGrafter"/>
</dbReference>
<reference evidence="2 3" key="1">
    <citation type="submission" date="2023-10" db="EMBL/GenBank/DDBJ databases">
        <title>Comparative genomics analysis reveals potential genetic determinants of host preference in Cryptosporidium xiaoi.</title>
        <authorList>
            <person name="Xiao L."/>
            <person name="Li J."/>
        </authorList>
    </citation>
    <scope>NUCLEOTIDE SEQUENCE [LARGE SCALE GENOMIC DNA]</scope>
    <source>
        <strain evidence="2 3">52996</strain>
    </source>
</reference>
<comment type="caution">
    <text evidence="2">The sequence shown here is derived from an EMBL/GenBank/DDBJ whole genome shotgun (WGS) entry which is preliminary data.</text>
</comment>
<evidence type="ECO:0000313" key="3">
    <source>
        <dbReference type="Proteomes" id="UP001311799"/>
    </source>
</evidence>
<dbReference type="AlphaFoldDB" id="A0AAV9XWG0"/>
<gene>
    <name evidence="2" type="ORF">RS030_233545</name>
</gene>
<dbReference type="PANTHER" id="PTHR48100:SF44">
    <property type="entry name" value="PHOSPHATASE C1620.13-RELATED"/>
    <property type="match status" value="1"/>
</dbReference>
<evidence type="ECO:0000256" key="1">
    <source>
        <dbReference type="SAM" id="MobiDB-lite"/>
    </source>
</evidence>
<dbReference type="InterPro" id="IPR050275">
    <property type="entry name" value="PGM_Phosphatase"/>
</dbReference>
<name>A0AAV9XWG0_9CRYT</name>
<proteinExistence type="predicted"/>
<dbReference type="CDD" id="cd07067">
    <property type="entry name" value="HP_PGM_like"/>
    <property type="match status" value="1"/>
</dbReference>
<keyword evidence="3" id="KW-1185">Reference proteome</keyword>
<dbReference type="SMART" id="SM00855">
    <property type="entry name" value="PGAM"/>
    <property type="match status" value="1"/>
</dbReference>
<accession>A0AAV9XWG0</accession>
<dbReference type="InterPro" id="IPR029033">
    <property type="entry name" value="His_PPase_superfam"/>
</dbReference>
<dbReference type="InterPro" id="IPR013078">
    <property type="entry name" value="His_Pase_superF_clade-1"/>
</dbReference>
<sequence>MWFFIRHAESSNNATNNNDSTDTKNKYNDKRVPDPHLTETGFKQAKITAEYLASKYNKVWQQQGEDQKEVCLTEPIFGGIYCSPMQRSLDTAFEIQRTLGCPVYVNAELCEVGGVFHGKRNHGYEGEVDNRTCTGKKRRDILKEYPEFILDDNITDEGWWGKPQESFKDAIKRAHKVAEWLWEVSYNNISQYGVESQRRVNILITHGLFQDLLMKKLIQREPLPSCEESLFFPCENCAISQISLVKNPHPDKKSSGGTEKGEAKSRMCICIKWNSTSHLTDESLRKSARIFPYMEKTKNIN</sequence>
<dbReference type="EMBL" id="JAWDEY010000015">
    <property type="protein sequence ID" value="KAK6589088.1"/>
    <property type="molecule type" value="Genomic_DNA"/>
</dbReference>
<dbReference type="PANTHER" id="PTHR48100">
    <property type="entry name" value="BROAD-SPECIFICITY PHOSPHATASE YOR283W-RELATED"/>
    <property type="match status" value="1"/>
</dbReference>
<evidence type="ECO:0000313" key="2">
    <source>
        <dbReference type="EMBL" id="KAK6589088.1"/>
    </source>
</evidence>
<organism evidence="2 3">
    <name type="scientific">Cryptosporidium xiaoi</name>
    <dbReference type="NCBI Taxonomy" id="659607"/>
    <lineage>
        <taxon>Eukaryota</taxon>
        <taxon>Sar</taxon>
        <taxon>Alveolata</taxon>
        <taxon>Apicomplexa</taxon>
        <taxon>Conoidasida</taxon>
        <taxon>Coccidia</taxon>
        <taxon>Eucoccidiorida</taxon>
        <taxon>Eimeriorina</taxon>
        <taxon>Cryptosporidiidae</taxon>
        <taxon>Cryptosporidium</taxon>
    </lineage>
</organism>
<dbReference type="SUPFAM" id="SSF53254">
    <property type="entry name" value="Phosphoglycerate mutase-like"/>
    <property type="match status" value="1"/>
</dbReference>
<feature type="region of interest" description="Disordered" evidence="1">
    <location>
        <begin position="13"/>
        <end position="35"/>
    </location>
</feature>
<dbReference type="Gene3D" id="3.40.50.1240">
    <property type="entry name" value="Phosphoglycerate mutase-like"/>
    <property type="match status" value="1"/>
</dbReference>